<feature type="binding site" evidence="3">
    <location>
        <position position="59"/>
    </location>
    <ligand>
        <name>substrate</name>
    </ligand>
</feature>
<dbReference type="HAMAP" id="MF_01121">
    <property type="entry name" value="Sirtuin_ClassIII"/>
    <property type="match status" value="1"/>
</dbReference>
<comment type="similarity">
    <text evidence="3">Belongs to the sirtuin family. Class III subfamily.</text>
</comment>
<keyword evidence="2 3" id="KW-0520">NAD</keyword>
<feature type="binding site" evidence="3">
    <location>
        <begin position="176"/>
        <end position="178"/>
    </location>
    <ligand>
        <name>NAD(+)</name>
        <dbReference type="ChEBI" id="CHEBI:57540"/>
    </ligand>
</feature>
<feature type="binding site" evidence="3">
    <location>
        <position position="62"/>
    </location>
    <ligand>
        <name>substrate</name>
    </ligand>
</feature>
<dbReference type="EMBL" id="CP040896">
    <property type="protein sequence ID" value="QDA62325.1"/>
    <property type="molecule type" value="Genomic_DNA"/>
</dbReference>
<protein>
    <recommendedName>
        <fullName evidence="3">NAD-dependent protein deacylase</fullName>
        <ecNumber evidence="3">2.3.1.286</ecNumber>
    </recommendedName>
    <alternativeName>
        <fullName evidence="3">Regulatory protein SIR2 homolog</fullName>
    </alternativeName>
</protein>
<dbReference type="InterPro" id="IPR027546">
    <property type="entry name" value="Sirtuin_class_III"/>
</dbReference>
<evidence type="ECO:0000256" key="4">
    <source>
        <dbReference type="PROSITE-ProRule" id="PRU00236"/>
    </source>
</evidence>
<comment type="function">
    <text evidence="3">NAD-dependent lysine deacetylase and desuccinylase that specifically removes acetyl and succinyl groups on target proteins. Modulates the activities of several proteins which are inactive in their acylated form.</text>
</comment>
<dbReference type="RefSeq" id="WP_139517556.1">
    <property type="nucleotide sequence ID" value="NZ_CP040896.1"/>
</dbReference>
<dbReference type="OrthoDB" id="9800582at2"/>
<comment type="caution">
    <text evidence="3 4">Lacks conserved residue(s) required for the propagation of feature annotation.</text>
</comment>
<feature type="active site" description="Proton acceptor" evidence="3">
    <location>
        <position position="110"/>
    </location>
</feature>
<dbReference type="InterPro" id="IPR003000">
    <property type="entry name" value="Sirtuin"/>
</dbReference>
<accession>A0A5B8A6F8</accession>
<dbReference type="GO" id="GO:0036054">
    <property type="term" value="F:protein-malonyllysine demalonylase activity"/>
    <property type="evidence" value="ECO:0007669"/>
    <property type="project" value="InterPro"/>
</dbReference>
<name>A0A5B8A6F8_9BACT</name>
<evidence type="ECO:0000256" key="2">
    <source>
        <dbReference type="ARBA" id="ARBA00023027"/>
    </source>
</evidence>
<feature type="binding site" evidence="3">
    <location>
        <position position="220"/>
    </location>
    <ligand>
        <name>NAD(+)</name>
        <dbReference type="ChEBI" id="CHEBI:57540"/>
    </ligand>
</feature>
<reference evidence="6 7" key="1">
    <citation type="submission" date="2019-06" db="EMBL/GenBank/DDBJ databases">
        <authorList>
            <person name="Srinivasan S."/>
        </authorList>
    </citation>
    <scope>NUCLEOTIDE SEQUENCE [LARGE SCALE GENOMIC DNA]</scope>
    <source>
        <strain evidence="6 7">17J68-5</strain>
    </source>
</reference>
<dbReference type="InterPro" id="IPR050134">
    <property type="entry name" value="NAD-dep_sirtuin_deacylases"/>
</dbReference>
<evidence type="ECO:0000313" key="6">
    <source>
        <dbReference type="EMBL" id="QDA62325.1"/>
    </source>
</evidence>
<keyword evidence="3" id="KW-0963">Cytoplasm</keyword>
<dbReference type="GO" id="GO:0070403">
    <property type="term" value="F:NAD+ binding"/>
    <property type="evidence" value="ECO:0007669"/>
    <property type="project" value="UniProtKB-UniRule"/>
</dbReference>
<dbReference type="InterPro" id="IPR026590">
    <property type="entry name" value="Ssirtuin_cat_dom"/>
</dbReference>
<comment type="catalytic activity">
    <reaction evidence="3">
        <text>N(6)-succinyl-L-lysyl-[protein] + NAD(+) + H2O = 2''-O-succinyl-ADP-D-ribose + nicotinamide + L-lysyl-[protein]</text>
        <dbReference type="Rhea" id="RHEA:47668"/>
        <dbReference type="Rhea" id="RHEA-COMP:9752"/>
        <dbReference type="Rhea" id="RHEA-COMP:11877"/>
        <dbReference type="ChEBI" id="CHEBI:15377"/>
        <dbReference type="ChEBI" id="CHEBI:17154"/>
        <dbReference type="ChEBI" id="CHEBI:29969"/>
        <dbReference type="ChEBI" id="CHEBI:57540"/>
        <dbReference type="ChEBI" id="CHEBI:87830"/>
        <dbReference type="ChEBI" id="CHEBI:87832"/>
    </reaction>
</comment>
<comment type="domain">
    <text evidence="3">2 residues (Tyr-59 and Arg-62) present in a large hydrophobic pocket are probably involved in substrate specificity. They are important for desuccinylation activity, but dispensable for deacetylation activity.</text>
</comment>
<sequence>MSFASSKPKIVVLTGAGISAESGLATFRGSDGLWEGHRVEDVASPEGWARNPELVLEFYNQRRKAARAAQPNEGHRALVALEQSFEVVIVTQNVDDLHERAGSSHVIHLHGKLFESRSTRYEELVYPMTTDRIELGDCCEKGHQLRPNIVWFGEAVLLMERAIEEAATAAIFMVVGTSLQVYPAAGLVNYAPSGCPIYVIDPTQPPLTTRRNVHFIAEPASLGVPRVVTQLLAEA</sequence>
<dbReference type="CDD" id="cd01412">
    <property type="entry name" value="SIRT5_Af1_CobB"/>
    <property type="match status" value="1"/>
</dbReference>
<dbReference type="PROSITE" id="PS50305">
    <property type="entry name" value="SIRTUIN"/>
    <property type="match status" value="1"/>
</dbReference>
<gene>
    <name evidence="3" type="primary">cobB</name>
    <name evidence="6" type="ORF">FHG12_20470</name>
</gene>
<dbReference type="Gene3D" id="3.30.1600.10">
    <property type="entry name" value="SIR2/SIRT2 'Small Domain"/>
    <property type="match status" value="1"/>
</dbReference>
<dbReference type="Pfam" id="PF02146">
    <property type="entry name" value="SIR2"/>
    <property type="match status" value="1"/>
</dbReference>
<proteinExistence type="inferred from homology"/>
<dbReference type="KEGG" id="hyj:FHG12_20470"/>
<evidence type="ECO:0000259" key="5">
    <source>
        <dbReference type="PROSITE" id="PS50305"/>
    </source>
</evidence>
<keyword evidence="1" id="KW-0808">Transferase</keyword>
<dbReference type="PANTHER" id="PTHR11085">
    <property type="entry name" value="NAD-DEPENDENT PROTEIN DEACYLASE SIRTUIN-5, MITOCHONDRIAL-RELATED"/>
    <property type="match status" value="1"/>
</dbReference>
<dbReference type="EC" id="2.3.1.286" evidence="3"/>
<dbReference type="Proteomes" id="UP000305398">
    <property type="component" value="Chromosome"/>
</dbReference>
<dbReference type="GO" id="GO:0036055">
    <property type="term" value="F:protein-succinyllysine desuccinylase activity"/>
    <property type="evidence" value="ECO:0007669"/>
    <property type="project" value="UniProtKB-UniRule"/>
</dbReference>
<feature type="domain" description="Deacetylase sirtuin-type" evidence="5">
    <location>
        <begin position="1"/>
        <end position="234"/>
    </location>
</feature>
<dbReference type="GO" id="GO:0017136">
    <property type="term" value="F:histone deacetylase activity, NAD-dependent"/>
    <property type="evidence" value="ECO:0007669"/>
    <property type="project" value="TreeGrafter"/>
</dbReference>
<dbReference type="InterPro" id="IPR026591">
    <property type="entry name" value="Sirtuin_cat_small_dom_sf"/>
</dbReference>
<dbReference type="GO" id="GO:0005737">
    <property type="term" value="C:cytoplasm"/>
    <property type="evidence" value="ECO:0007669"/>
    <property type="project" value="UniProtKB-SubCell"/>
</dbReference>
<feature type="binding site" evidence="3">
    <location>
        <begin position="15"/>
        <end position="34"/>
    </location>
    <ligand>
        <name>NAD(+)</name>
        <dbReference type="ChEBI" id="CHEBI:57540"/>
    </ligand>
</feature>
<comment type="catalytic activity">
    <reaction evidence="3">
        <text>N(6)-acetyl-L-lysyl-[protein] + NAD(+) + H2O = 2''-O-acetyl-ADP-D-ribose + nicotinamide + L-lysyl-[protein]</text>
        <dbReference type="Rhea" id="RHEA:43636"/>
        <dbReference type="Rhea" id="RHEA-COMP:9752"/>
        <dbReference type="Rhea" id="RHEA-COMP:10731"/>
        <dbReference type="ChEBI" id="CHEBI:15377"/>
        <dbReference type="ChEBI" id="CHEBI:17154"/>
        <dbReference type="ChEBI" id="CHEBI:29969"/>
        <dbReference type="ChEBI" id="CHEBI:57540"/>
        <dbReference type="ChEBI" id="CHEBI:61930"/>
        <dbReference type="ChEBI" id="CHEBI:83767"/>
        <dbReference type="EC" id="2.3.1.286"/>
    </reaction>
</comment>
<organism evidence="6 7">
    <name type="scientific">Hymenobacter jejuensis</name>
    <dbReference type="NCBI Taxonomy" id="2502781"/>
    <lineage>
        <taxon>Bacteria</taxon>
        <taxon>Pseudomonadati</taxon>
        <taxon>Bacteroidota</taxon>
        <taxon>Cytophagia</taxon>
        <taxon>Cytophagales</taxon>
        <taxon>Hymenobacteraceae</taxon>
        <taxon>Hymenobacter</taxon>
    </lineage>
</organism>
<keyword evidence="7" id="KW-1185">Reference proteome</keyword>
<dbReference type="SUPFAM" id="SSF52467">
    <property type="entry name" value="DHS-like NAD/FAD-binding domain"/>
    <property type="match status" value="1"/>
</dbReference>
<dbReference type="PANTHER" id="PTHR11085:SF4">
    <property type="entry name" value="NAD-DEPENDENT PROTEIN DEACYLASE"/>
    <property type="match status" value="1"/>
</dbReference>
<evidence type="ECO:0000313" key="7">
    <source>
        <dbReference type="Proteomes" id="UP000305398"/>
    </source>
</evidence>
<evidence type="ECO:0000256" key="1">
    <source>
        <dbReference type="ARBA" id="ARBA00022679"/>
    </source>
</evidence>
<dbReference type="AlphaFoldDB" id="A0A5B8A6F8"/>
<dbReference type="Gene3D" id="3.40.50.1220">
    <property type="entry name" value="TPP-binding domain"/>
    <property type="match status" value="1"/>
</dbReference>
<evidence type="ECO:0000256" key="3">
    <source>
        <dbReference type="HAMAP-Rule" id="MF_01121"/>
    </source>
</evidence>
<dbReference type="InterPro" id="IPR029035">
    <property type="entry name" value="DHS-like_NAD/FAD-binding_dom"/>
</dbReference>
<comment type="subcellular location">
    <subcellularLocation>
        <location evidence="3">Cytoplasm</location>
    </subcellularLocation>
</comment>
<feature type="binding site" evidence="3">
    <location>
        <begin position="92"/>
        <end position="95"/>
    </location>
    <ligand>
        <name>NAD(+)</name>
        <dbReference type="ChEBI" id="CHEBI:57540"/>
    </ligand>
</feature>